<dbReference type="Proteomes" id="UP000825935">
    <property type="component" value="Chromosome 28"/>
</dbReference>
<keyword evidence="2" id="KW-1185">Reference proteome</keyword>
<comment type="caution">
    <text evidence="1">The sequence shown here is derived from an EMBL/GenBank/DDBJ whole genome shotgun (WGS) entry which is preliminary data.</text>
</comment>
<dbReference type="AlphaFoldDB" id="A0A8T2RB53"/>
<evidence type="ECO:0000313" key="2">
    <source>
        <dbReference type="Proteomes" id="UP000825935"/>
    </source>
</evidence>
<sequence length="128" mass="14114">MLGQHGMEITSSQCIPEALDKLEKKRSITSNGSGIVSFKCSFTRRQLDFKVESGTRSSSSLSTTRSSVCMQIIFYLLVGSLLFSRCSRYLPCLDNVLLSSPLHGNLHLSLTLSFHALRDTEPFSGGHL</sequence>
<proteinExistence type="predicted"/>
<accession>A0A8T2RB53</accession>
<dbReference type="EMBL" id="CM035433">
    <property type="protein sequence ID" value="KAH7293662.1"/>
    <property type="molecule type" value="Genomic_DNA"/>
</dbReference>
<name>A0A8T2RB53_CERRI</name>
<evidence type="ECO:0000313" key="1">
    <source>
        <dbReference type="EMBL" id="KAH7293662.1"/>
    </source>
</evidence>
<organism evidence="1 2">
    <name type="scientific">Ceratopteris richardii</name>
    <name type="common">Triangle waterfern</name>
    <dbReference type="NCBI Taxonomy" id="49495"/>
    <lineage>
        <taxon>Eukaryota</taxon>
        <taxon>Viridiplantae</taxon>
        <taxon>Streptophyta</taxon>
        <taxon>Embryophyta</taxon>
        <taxon>Tracheophyta</taxon>
        <taxon>Polypodiopsida</taxon>
        <taxon>Polypodiidae</taxon>
        <taxon>Polypodiales</taxon>
        <taxon>Pteridineae</taxon>
        <taxon>Pteridaceae</taxon>
        <taxon>Parkerioideae</taxon>
        <taxon>Ceratopteris</taxon>
    </lineage>
</organism>
<reference evidence="1" key="1">
    <citation type="submission" date="2021-08" db="EMBL/GenBank/DDBJ databases">
        <title>WGS assembly of Ceratopteris richardii.</title>
        <authorList>
            <person name="Marchant D.B."/>
            <person name="Chen G."/>
            <person name="Jenkins J."/>
            <person name="Shu S."/>
            <person name="Leebens-Mack J."/>
            <person name="Grimwood J."/>
            <person name="Schmutz J."/>
            <person name="Soltis P."/>
            <person name="Soltis D."/>
            <person name="Chen Z.-H."/>
        </authorList>
    </citation>
    <scope>NUCLEOTIDE SEQUENCE</scope>
    <source>
        <strain evidence="1">Whitten #5841</strain>
        <tissue evidence="1">Leaf</tissue>
    </source>
</reference>
<gene>
    <name evidence="1" type="ORF">KP509_28G035600</name>
</gene>
<protein>
    <submittedName>
        <fullName evidence="1">Uncharacterized protein</fullName>
    </submittedName>
</protein>